<dbReference type="SMART" id="SM00530">
    <property type="entry name" value="HTH_XRE"/>
    <property type="match status" value="1"/>
</dbReference>
<dbReference type="Gene3D" id="1.10.260.40">
    <property type="entry name" value="lambda repressor-like DNA-binding domains"/>
    <property type="match status" value="1"/>
</dbReference>
<evidence type="ECO:0000259" key="1">
    <source>
        <dbReference type="PROSITE" id="PS50943"/>
    </source>
</evidence>
<dbReference type="SUPFAM" id="SSF47413">
    <property type="entry name" value="lambda repressor-like DNA-binding domains"/>
    <property type="match status" value="1"/>
</dbReference>
<dbReference type="GO" id="GO:0003677">
    <property type="term" value="F:DNA binding"/>
    <property type="evidence" value="ECO:0007669"/>
    <property type="project" value="InterPro"/>
</dbReference>
<feature type="domain" description="HTH cro/C1-type" evidence="1">
    <location>
        <begin position="35"/>
        <end position="91"/>
    </location>
</feature>
<dbReference type="CDD" id="cd00093">
    <property type="entry name" value="HTH_XRE"/>
    <property type="match status" value="1"/>
</dbReference>
<proteinExistence type="predicted"/>
<reference evidence="2 3" key="1">
    <citation type="submission" date="2019-08" db="EMBL/GenBank/DDBJ databases">
        <title>Bacillus genomes from the desert of Cuatro Cienegas, Coahuila.</title>
        <authorList>
            <person name="Olmedo-Alvarez G."/>
        </authorList>
    </citation>
    <scope>NUCLEOTIDE SEQUENCE [LARGE SCALE GENOMIC DNA]</scope>
    <source>
        <strain evidence="2 3">CH40_1T</strain>
    </source>
</reference>
<dbReference type="EMBL" id="VTEH01000006">
    <property type="protein sequence ID" value="TYR75541.1"/>
    <property type="molecule type" value="Genomic_DNA"/>
</dbReference>
<gene>
    <name evidence="2" type="ORF">FZC79_10240</name>
</gene>
<evidence type="ECO:0000313" key="2">
    <source>
        <dbReference type="EMBL" id="TYR75541.1"/>
    </source>
</evidence>
<dbReference type="Proteomes" id="UP000323317">
    <property type="component" value="Unassembled WGS sequence"/>
</dbReference>
<dbReference type="InterPro" id="IPR001387">
    <property type="entry name" value="Cro/C1-type_HTH"/>
</dbReference>
<dbReference type="Pfam" id="PF01381">
    <property type="entry name" value="HTH_3"/>
    <property type="match status" value="1"/>
</dbReference>
<sequence>MLTLFMRNNILRVRNVLEEQIGGEHMTKSERNNKLREIRTERKMTQKEMADFLGYSLEHYNKVENGTFDKVLPFSKAAKLAKEYDLTFNEIFLNNN</sequence>
<comment type="caution">
    <text evidence="2">The sequence shown here is derived from an EMBL/GenBank/DDBJ whole genome shotgun (WGS) entry which is preliminary data.</text>
</comment>
<name>A0A5D4KDW5_9BACI</name>
<dbReference type="PROSITE" id="PS50943">
    <property type="entry name" value="HTH_CROC1"/>
    <property type="match status" value="1"/>
</dbReference>
<organism evidence="2 3">
    <name type="scientific">Rossellomorea vietnamensis</name>
    <dbReference type="NCBI Taxonomy" id="218284"/>
    <lineage>
        <taxon>Bacteria</taxon>
        <taxon>Bacillati</taxon>
        <taxon>Bacillota</taxon>
        <taxon>Bacilli</taxon>
        <taxon>Bacillales</taxon>
        <taxon>Bacillaceae</taxon>
        <taxon>Rossellomorea</taxon>
    </lineage>
</organism>
<protein>
    <submittedName>
        <fullName evidence="2">Helix-turn-helix transcriptional regulator</fullName>
    </submittedName>
</protein>
<evidence type="ECO:0000313" key="3">
    <source>
        <dbReference type="Proteomes" id="UP000323317"/>
    </source>
</evidence>
<dbReference type="InterPro" id="IPR010982">
    <property type="entry name" value="Lambda_DNA-bd_dom_sf"/>
</dbReference>
<accession>A0A5D4KDW5</accession>
<dbReference type="AlphaFoldDB" id="A0A5D4KDW5"/>